<dbReference type="InterPro" id="IPR008514">
    <property type="entry name" value="T6SS_Hcp"/>
</dbReference>
<dbReference type="InterPro" id="IPR052947">
    <property type="entry name" value="T6SS_Hcp1_domain"/>
</dbReference>
<dbReference type="Proteomes" id="UP001325680">
    <property type="component" value="Chromosome"/>
</dbReference>
<accession>A0ABZ0WCM3</accession>
<keyword evidence="2" id="KW-1185">Reference proteome</keyword>
<reference evidence="1 2" key="1">
    <citation type="submission" date="2023-12" db="EMBL/GenBank/DDBJ databases">
        <title>Genome sequencing and assembly of bacterial species from a model synthetic community.</title>
        <authorList>
            <person name="Hogle S.L."/>
        </authorList>
    </citation>
    <scope>NUCLEOTIDE SEQUENCE [LARGE SCALE GENOMIC DNA]</scope>
    <source>
        <strain evidence="1 2">HAMBI_3031</strain>
    </source>
</reference>
<dbReference type="InterPro" id="IPR036624">
    <property type="entry name" value="Hcp1-lik_sf"/>
</dbReference>
<dbReference type="RefSeq" id="WP_114789393.1">
    <property type="nucleotide sequence ID" value="NZ_CP139960.1"/>
</dbReference>
<dbReference type="Gene3D" id="2.30.110.20">
    <property type="entry name" value="Hcp1-like"/>
    <property type="match status" value="1"/>
</dbReference>
<gene>
    <name evidence="1" type="primary">tssD</name>
    <name evidence="1" type="ORF">U0035_07570</name>
</gene>
<dbReference type="Pfam" id="PF05638">
    <property type="entry name" value="T6SS_HCP"/>
    <property type="match status" value="1"/>
</dbReference>
<dbReference type="PANTHER" id="PTHR34319">
    <property type="entry name" value="MAJOR EXPORTED PROTEIN"/>
    <property type="match status" value="1"/>
</dbReference>
<organism evidence="1 2">
    <name type="scientific">Niabella yanshanensis</name>
    <dbReference type="NCBI Taxonomy" id="577386"/>
    <lineage>
        <taxon>Bacteria</taxon>
        <taxon>Pseudomonadati</taxon>
        <taxon>Bacteroidota</taxon>
        <taxon>Chitinophagia</taxon>
        <taxon>Chitinophagales</taxon>
        <taxon>Chitinophagaceae</taxon>
        <taxon>Niabella</taxon>
    </lineage>
</organism>
<dbReference type="PANTHER" id="PTHR34319:SF6">
    <property type="entry name" value="MAJOR EXPORTED PROTEIN"/>
    <property type="match status" value="1"/>
</dbReference>
<name>A0ABZ0WCM3_9BACT</name>
<protein>
    <submittedName>
        <fullName evidence="1">Type VI secretion system tube protein TssD</fullName>
    </submittedName>
</protein>
<evidence type="ECO:0000313" key="2">
    <source>
        <dbReference type="Proteomes" id="UP001325680"/>
    </source>
</evidence>
<proteinExistence type="predicted"/>
<dbReference type="NCBIfam" id="TIGR03344">
    <property type="entry name" value="VI_effect_Hcp1"/>
    <property type="match status" value="1"/>
</dbReference>
<dbReference type="SUPFAM" id="SSF141452">
    <property type="entry name" value="Hcp1-like"/>
    <property type="match status" value="1"/>
</dbReference>
<evidence type="ECO:0000313" key="1">
    <source>
        <dbReference type="EMBL" id="WQD40000.1"/>
    </source>
</evidence>
<sequence length="167" mass="18366">MALNAYLKITGSKQGIIKGSCIQRGKEGLIEVIAFDHEITSPRDAATGQASGKRQHQPLVVTKELDKSTTALIQALIQNETLSSFELKFFAPNKLGTAGGQGAEFNHFTIRLKNASVTGIKTIMPNNKNPELSKYAEYEECSFVYEEIEWVWTLGSLTTNDSLKSNP</sequence>
<dbReference type="EMBL" id="CP139960">
    <property type="protein sequence ID" value="WQD40000.1"/>
    <property type="molecule type" value="Genomic_DNA"/>
</dbReference>